<protein>
    <submittedName>
        <fullName evidence="1">Membrane protein</fullName>
    </submittedName>
</protein>
<organism evidence="1 2">
    <name type="scientific">Pandoraea horticolens</name>
    <dbReference type="NCBI Taxonomy" id="2508298"/>
    <lineage>
        <taxon>Bacteria</taxon>
        <taxon>Pseudomonadati</taxon>
        <taxon>Pseudomonadota</taxon>
        <taxon>Betaproteobacteria</taxon>
        <taxon>Burkholderiales</taxon>
        <taxon>Burkholderiaceae</taxon>
        <taxon>Pandoraea</taxon>
    </lineage>
</organism>
<keyword evidence="2" id="KW-1185">Reference proteome</keyword>
<evidence type="ECO:0000313" key="1">
    <source>
        <dbReference type="EMBL" id="VVE26110.1"/>
    </source>
</evidence>
<proteinExistence type="predicted"/>
<dbReference type="AlphaFoldDB" id="A0A5E4WQZ0"/>
<dbReference type="Pfam" id="PF06167">
    <property type="entry name" value="Peptidase_M90"/>
    <property type="match status" value="1"/>
</dbReference>
<evidence type="ECO:0000313" key="2">
    <source>
        <dbReference type="Proteomes" id="UP000343317"/>
    </source>
</evidence>
<sequence>MAIGTRMHRAIRRCGVKFPATFVMLKTLLARLRRSPARTAIDDALWLEVVNALPFLARRSPAELGKLRELATDFLASKHFSTAHDLPLTEAMCVSVAAQACLPILNLPSALYRGWTGIVLYPGEFLIRKTVQDEAGVVHDVEQEASGEAWEGGPVVLSWQDVQARDVLAYNVVIHEFVHKIDMEAGDADGVPPMLRRLHGDLTPEAWCNVFDPAYEEFCHHVANVPDDRWDAFASTSLLDPYATEHESEFFAVCAEAFFVAPEAFRDEYPALYALFSRYFLQDPAAAPGSGGEAIAGTPPTSAATP</sequence>
<reference evidence="1 2" key="1">
    <citation type="submission" date="2019-08" db="EMBL/GenBank/DDBJ databases">
        <authorList>
            <person name="Peeters C."/>
        </authorList>
    </citation>
    <scope>NUCLEOTIDE SEQUENCE [LARGE SCALE GENOMIC DNA]</scope>
    <source>
        <strain evidence="1 2">LMG 31112</strain>
    </source>
</reference>
<name>A0A5E4WQZ0_9BURK</name>
<dbReference type="GO" id="GO:0008237">
    <property type="term" value="F:metallopeptidase activity"/>
    <property type="evidence" value="ECO:0007669"/>
    <property type="project" value="InterPro"/>
</dbReference>
<dbReference type="InterPro" id="IPR042252">
    <property type="entry name" value="MtfA_N"/>
</dbReference>
<dbReference type="InterPro" id="IPR024079">
    <property type="entry name" value="MetalloPept_cat_dom_sf"/>
</dbReference>
<dbReference type="Gene3D" id="3.40.390.10">
    <property type="entry name" value="Collagenase (Catalytic Domain)"/>
    <property type="match status" value="1"/>
</dbReference>
<dbReference type="GO" id="GO:0004177">
    <property type="term" value="F:aminopeptidase activity"/>
    <property type="evidence" value="ECO:0007669"/>
    <property type="project" value="TreeGrafter"/>
</dbReference>
<dbReference type="GO" id="GO:0005829">
    <property type="term" value="C:cytosol"/>
    <property type="evidence" value="ECO:0007669"/>
    <property type="project" value="TreeGrafter"/>
</dbReference>
<dbReference type="InterPro" id="IPR010384">
    <property type="entry name" value="MtfA_fam"/>
</dbReference>
<dbReference type="EMBL" id="CABPSM010000010">
    <property type="protein sequence ID" value="VVE26110.1"/>
    <property type="molecule type" value="Genomic_DNA"/>
</dbReference>
<dbReference type="Proteomes" id="UP000343317">
    <property type="component" value="Unassembled WGS sequence"/>
</dbReference>
<dbReference type="PANTHER" id="PTHR30164">
    <property type="entry name" value="MTFA PEPTIDASE"/>
    <property type="match status" value="1"/>
</dbReference>
<gene>
    <name evidence="1" type="ORF">PHO31112_03386</name>
</gene>
<dbReference type="SUPFAM" id="SSF55486">
    <property type="entry name" value="Metalloproteases ('zincins'), catalytic domain"/>
    <property type="match status" value="1"/>
</dbReference>
<dbReference type="PANTHER" id="PTHR30164:SF2">
    <property type="entry name" value="PROTEIN MTFA"/>
    <property type="match status" value="1"/>
</dbReference>
<dbReference type="CDD" id="cd20169">
    <property type="entry name" value="Peptidase_M90_mtfA"/>
    <property type="match status" value="1"/>
</dbReference>
<accession>A0A5E4WQZ0</accession>
<dbReference type="Gene3D" id="1.10.472.150">
    <property type="entry name" value="Glucose-regulated metallo-peptidase M90, N-terminal domain"/>
    <property type="match status" value="1"/>
</dbReference>